<evidence type="ECO:0000313" key="3">
    <source>
        <dbReference type="Proteomes" id="UP000199072"/>
    </source>
</evidence>
<reference evidence="2 3" key="1">
    <citation type="submission" date="2016-10" db="EMBL/GenBank/DDBJ databases">
        <authorList>
            <person name="de Groot N.N."/>
        </authorList>
    </citation>
    <scope>NUCLEOTIDE SEQUENCE [LARGE SCALE GENOMIC DNA]</scope>
    <source>
        <strain evidence="2 3">47C3B</strain>
    </source>
</reference>
<dbReference type="AlphaFoldDB" id="A0A1G7GGU4"/>
<evidence type="ECO:0000259" key="1">
    <source>
        <dbReference type="Pfam" id="PF05076"/>
    </source>
</evidence>
<sequence>MDKPKNIPPSADNIKLGRFVAGALGFEPKIFPYYDEKEENQLDILSVTDPIDNSVNIYSTIGLSDHPNMIGSTNIPVELLLATYKIYNQASNVLSTCGFYIAKDKFECRPGAVFMKIMQFYYQNTEMKHIYFTAPFLWQDKLDQLKLDNKEVHFLLCIPISDKELEFKLKNGDDALESLLQQHEIDFYNFDRKSVL</sequence>
<dbReference type="OrthoDB" id="8479146at2"/>
<organism evidence="2 3">
    <name type="scientific">Mucilaginibacter pineti</name>
    <dbReference type="NCBI Taxonomy" id="1391627"/>
    <lineage>
        <taxon>Bacteria</taxon>
        <taxon>Pseudomonadati</taxon>
        <taxon>Bacteroidota</taxon>
        <taxon>Sphingobacteriia</taxon>
        <taxon>Sphingobacteriales</taxon>
        <taxon>Sphingobacteriaceae</taxon>
        <taxon>Mucilaginibacter</taxon>
    </lineage>
</organism>
<proteinExistence type="predicted"/>
<name>A0A1G7GGU4_9SPHI</name>
<accession>A0A1G7GGU4</accession>
<feature type="domain" description="Suppressor of fused-like" evidence="1">
    <location>
        <begin position="39"/>
        <end position="193"/>
    </location>
</feature>
<evidence type="ECO:0000313" key="2">
    <source>
        <dbReference type="EMBL" id="SDE87347.1"/>
    </source>
</evidence>
<dbReference type="Pfam" id="PF05076">
    <property type="entry name" value="SUFU"/>
    <property type="match status" value="1"/>
</dbReference>
<dbReference type="InterPro" id="IPR020941">
    <property type="entry name" value="SUFU-like_domain"/>
</dbReference>
<dbReference type="Proteomes" id="UP000199072">
    <property type="component" value="Unassembled WGS sequence"/>
</dbReference>
<gene>
    <name evidence="2" type="ORF">SAMN05216464_110138</name>
</gene>
<dbReference type="EMBL" id="FNAI01000010">
    <property type="protein sequence ID" value="SDE87347.1"/>
    <property type="molecule type" value="Genomic_DNA"/>
</dbReference>
<dbReference type="RefSeq" id="WP_091152032.1">
    <property type="nucleotide sequence ID" value="NZ_FNAI01000010.1"/>
</dbReference>
<protein>
    <submittedName>
        <fullName evidence="2">Suppressor of fused protein (SUFU)</fullName>
    </submittedName>
</protein>
<keyword evidence="3" id="KW-1185">Reference proteome</keyword>